<feature type="repeat" description="TPR" evidence="3">
    <location>
        <begin position="282"/>
        <end position="315"/>
    </location>
</feature>
<dbReference type="InterPro" id="IPR019734">
    <property type="entry name" value="TPR_rpt"/>
</dbReference>
<keyword evidence="4" id="KW-0732">Signal</keyword>
<dbReference type="SUPFAM" id="SSF48452">
    <property type="entry name" value="TPR-like"/>
    <property type="match status" value="1"/>
</dbReference>
<dbReference type="KEGG" id="amr:AM1_5617"/>
<dbReference type="SMART" id="SM00028">
    <property type="entry name" value="TPR"/>
    <property type="match status" value="3"/>
</dbReference>
<evidence type="ECO:0000256" key="2">
    <source>
        <dbReference type="ARBA" id="ARBA00022803"/>
    </source>
</evidence>
<keyword evidence="2 3" id="KW-0802">TPR repeat</keyword>
<evidence type="ECO:0000313" key="5">
    <source>
        <dbReference type="EMBL" id="ABW30567.1"/>
    </source>
</evidence>
<evidence type="ECO:0000256" key="4">
    <source>
        <dbReference type="SAM" id="SignalP"/>
    </source>
</evidence>
<dbReference type="HOGENOM" id="CLU_005774_1_0_3"/>
<dbReference type="RefSeq" id="WP_012165787.1">
    <property type="nucleotide sequence ID" value="NC_009925.1"/>
</dbReference>
<dbReference type="InterPro" id="IPR009003">
    <property type="entry name" value="Peptidase_S1_PA"/>
</dbReference>
<dbReference type="InterPro" id="IPR043504">
    <property type="entry name" value="Peptidase_S1_PA_chymotrypsin"/>
</dbReference>
<feature type="repeat" description="TPR" evidence="3">
    <location>
        <begin position="248"/>
        <end position="281"/>
    </location>
</feature>
<dbReference type="PROSITE" id="PS50005">
    <property type="entry name" value="TPR"/>
    <property type="match status" value="2"/>
</dbReference>
<dbReference type="PROSITE" id="PS50293">
    <property type="entry name" value="TPR_REGION"/>
    <property type="match status" value="1"/>
</dbReference>
<evidence type="ECO:0000256" key="1">
    <source>
        <dbReference type="ARBA" id="ARBA00022737"/>
    </source>
</evidence>
<reference evidence="5 6" key="1">
    <citation type="journal article" date="2008" name="Proc. Natl. Acad. Sci. U.S.A.">
        <title>Niche adaptation and genome expansion in the chlorophyll d-producing cyanobacterium Acaryochloris marina.</title>
        <authorList>
            <person name="Swingley W.D."/>
            <person name="Chen M."/>
            <person name="Cheung P.C."/>
            <person name="Conrad A.L."/>
            <person name="Dejesa L.C."/>
            <person name="Hao J."/>
            <person name="Honchak B.M."/>
            <person name="Karbach L.E."/>
            <person name="Kurdoglu A."/>
            <person name="Lahiri S."/>
            <person name="Mastrian S.D."/>
            <person name="Miyashita H."/>
            <person name="Page L."/>
            <person name="Ramakrishna P."/>
            <person name="Satoh S."/>
            <person name="Sattley W.M."/>
            <person name="Shimada Y."/>
            <person name="Taylor H.L."/>
            <person name="Tomo T."/>
            <person name="Tsuchiya T."/>
            <person name="Wang Z.T."/>
            <person name="Raymond J."/>
            <person name="Mimuro M."/>
            <person name="Blankenship R.E."/>
            <person name="Touchman J.W."/>
        </authorList>
    </citation>
    <scope>NUCLEOTIDE SEQUENCE [LARGE SCALE GENOMIC DNA]</scope>
    <source>
        <strain evidence="6">MBIC 11017</strain>
    </source>
</reference>
<dbReference type="eggNOG" id="COG0457">
    <property type="taxonomic scope" value="Bacteria"/>
</dbReference>
<dbReference type="AlphaFoldDB" id="B0CF51"/>
<name>B0CF51_ACAM1</name>
<feature type="signal peptide" evidence="4">
    <location>
        <begin position="1"/>
        <end position="25"/>
    </location>
</feature>
<keyword evidence="6" id="KW-1185">Reference proteome</keyword>
<sequence length="374" mass="40549">MKFIHPLAPIIVTAMIAAPFQSAQALSSAEVSEIAEAITVRIDGQNSGSGVIIKRQNDVYTVLTAAHVVATADEYDVVTADDLRYPLTYSKVKKFPGIDLALVEFTSSKSYQVAKLGDSSNVRAGESIYVSGFPMPTAAITEPIWNFSEGKVTANAKRPLADGYGLVYSNNTLPGMSGGSVLDRQGQLIGIHGRADGERQVKRTETVYVKTGFNLGIPINTFLSSVGTVHPALGFSGTVATGGAELTPDDLYVQGTDKFQRGNYQGAIADLNQSIDLNPQNAFAYNSRGNAYYELQQYEDAIAQYDQAIALNPDYAEAYFNRGLAHQLMGNNAQAQQDHLKSKQLLGGQVDSLQNKADRIQQLLDQKLKPFERR</sequence>
<dbReference type="Gene3D" id="2.40.10.10">
    <property type="entry name" value="Trypsin-like serine proteases"/>
    <property type="match status" value="2"/>
</dbReference>
<dbReference type="PANTHER" id="PTHR44858">
    <property type="entry name" value="TETRATRICOPEPTIDE REPEAT PROTEIN 6"/>
    <property type="match status" value="1"/>
</dbReference>
<evidence type="ECO:0000256" key="3">
    <source>
        <dbReference type="PROSITE-ProRule" id="PRU00339"/>
    </source>
</evidence>
<dbReference type="STRING" id="329726.AM1_5617"/>
<organism evidence="5 6">
    <name type="scientific">Acaryochloris marina (strain MBIC 11017)</name>
    <dbReference type="NCBI Taxonomy" id="329726"/>
    <lineage>
        <taxon>Bacteria</taxon>
        <taxon>Bacillati</taxon>
        <taxon>Cyanobacteriota</taxon>
        <taxon>Cyanophyceae</taxon>
        <taxon>Acaryochloridales</taxon>
        <taxon>Acaryochloridaceae</taxon>
        <taxon>Acaryochloris</taxon>
    </lineage>
</organism>
<dbReference type="OrthoDB" id="9815040at2"/>
<dbReference type="Gene3D" id="1.25.40.10">
    <property type="entry name" value="Tetratricopeptide repeat domain"/>
    <property type="match status" value="1"/>
</dbReference>
<dbReference type="PANTHER" id="PTHR44858:SF1">
    <property type="entry name" value="UDP-N-ACETYLGLUCOSAMINE--PEPTIDE N-ACETYLGLUCOSAMINYLTRANSFERASE SPINDLY-RELATED"/>
    <property type="match status" value="1"/>
</dbReference>
<dbReference type="eggNOG" id="COG0265">
    <property type="taxonomic scope" value="Bacteria"/>
</dbReference>
<accession>B0CF51</accession>
<dbReference type="GO" id="GO:0046813">
    <property type="term" value="P:receptor-mediated virion attachment to host cell"/>
    <property type="evidence" value="ECO:0007669"/>
    <property type="project" value="TreeGrafter"/>
</dbReference>
<dbReference type="Proteomes" id="UP000000268">
    <property type="component" value="Chromosome"/>
</dbReference>
<dbReference type="InterPro" id="IPR050498">
    <property type="entry name" value="Ycf3"/>
</dbReference>
<gene>
    <name evidence="5" type="ordered locus">AM1_5617</name>
</gene>
<dbReference type="GO" id="GO:0009279">
    <property type="term" value="C:cell outer membrane"/>
    <property type="evidence" value="ECO:0007669"/>
    <property type="project" value="TreeGrafter"/>
</dbReference>
<keyword evidence="1" id="KW-0677">Repeat</keyword>
<protein>
    <submittedName>
        <fullName evidence="5">TPR domain protein</fullName>
    </submittedName>
</protein>
<proteinExistence type="predicted"/>
<dbReference type="Pfam" id="PF13365">
    <property type="entry name" value="Trypsin_2"/>
    <property type="match status" value="1"/>
</dbReference>
<dbReference type="Pfam" id="PF13414">
    <property type="entry name" value="TPR_11"/>
    <property type="match status" value="1"/>
</dbReference>
<dbReference type="EMBL" id="CP000828">
    <property type="protein sequence ID" value="ABW30567.1"/>
    <property type="molecule type" value="Genomic_DNA"/>
</dbReference>
<dbReference type="SUPFAM" id="SSF50494">
    <property type="entry name" value="Trypsin-like serine proteases"/>
    <property type="match status" value="1"/>
</dbReference>
<evidence type="ECO:0000313" key="6">
    <source>
        <dbReference type="Proteomes" id="UP000000268"/>
    </source>
</evidence>
<feature type="chain" id="PRO_5002746761" evidence="4">
    <location>
        <begin position="26"/>
        <end position="374"/>
    </location>
</feature>
<dbReference type="InterPro" id="IPR011990">
    <property type="entry name" value="TPR-like_helical_dom_sf"/>
</dbReference>